<dbReference type="PANTHER" id="PTHR40036:SF1">
    <property type="entry name" value="MACROCIN O-METHYLTRANSFERASE"/>
    <property type="match status" value="1"/>
</dbReference>
<organism evidence="1 2">
    <name type="scientific">Geranomyces variabilis</name>
    <dbReference type="NCBI Taxonomy" id="109894"/>
    <lineage>
        <taxon>Eukaryota</taxon>
        <taxon>Fungi</taxon>
        <taxon>Fungi incertae sedis</taxon>
        <taxon>Chytridiomycota</taxon>
        <taxon>Chytridiomycota incertae sedis</taxon>
        <taxon>Chytridiomycetes</taxon>
        <taxon>Spizellomycetales</taxon>
        <taxon>Powellomycetaceae</taxon>
        <taxon>Geranomyces</taxon>
    </lineage>
</organism>
<evidence type="ECO:0000313" key="1">
    <source>
        <dbReference type="EMBL" id="KAJ3167756.1"/>
    </source>
</evidence>
<dbReference type="PANTHER" id="PTHR40036">
    <property type="entry name" value="MACROCIN O-METHYLTRANSFERASE"/>
    <property type="match status" value="1"/>
</dbReference>
<dbReference type="Pfam" id="PF05711">
    <property type="entry name" value="TylF"/>
    <property type="match status" value="1"/>
</dbReference>
<protein>
    <recommendedName>
        <fullName evidence="3">Macrocin O-methyltransferase</fullName>
    </recommendedName>
</protein>
<dbReference type="EMBL" id="JADGJQ010000134">
    <property type="protein sequence ID" value="KAJ3167756.1"/>
    <property type="molecule type" value="Genomic_DNA"/>
</dbReference>
<gene>
    <name evidence="1" type="ORF">HDU87_001475</name>
</gene>
<dbReference type="InterPro" id="IPR029063">
    <property type="entry name" value="SAM-dependent_MTases_sf"/>
</dbReference>
<dbReference type="InterPro" id="IPR008884">
    <property type="entry name" value="TylF_MeTrfase"/>
</dbReference>
<dbReference type="AlphaFoldDB" id="A0AAD5TCB8"/>
<evidence type="ECO:0008006" key="3">
    <source>
        <dbReference type="Google" id="ProtNLM"/>
    </source>
</evidence>
<accession>A0AAD5TCB8</accession>
<reference evidence="1" key="1">
    <citation type="submission" date="2020-05" db="EMBL/GenBank/DDBJ databases">
        <title>Phylogenomic resolution of chytrid fungi.</title>
        <authorList>
            <person name="Stajich J.E."/>
            <person name="Amses K."/>
            <person name="Simmons R."/>
            <person name="Seto K."/>
            <person name="Myers J."/>
            <person name="Bonds A."/>
            <person name="Quandt C.A."/>
            <person name="Barry K."/>
            <person name="Liu P."/>
            <person name="Grigoriev I."/>
            <person name="Longcore J.E."/>
            <person name="James T.Y."/>
        </authorList>
    </citation>
    <scope>NUCLEOTIDE SEQUENCE</scope>
    <source>
        <strain evidence="1">JEL0379</strain>
    </source>
</reference>
<evidence type="ECO:0000313" key="2">
    <source>
        <dbReference type="Proteomes" id="UP001212152"/>
    </source>
</evidence>
<name>A0AAD5TCB8_9FUNG</name>
<dbReference type="Gene3D" id="3.40.50.150">
    <property type="entry name" value="Vaccinia Virus protein VP39"/>
    <property type="match status" value="1"/>
</dbReference>
<dbReference type="Proteomes" id="UP001212152">
    <property type="component" value="Unassembled WGS sequence"/>
</dbReference>
<keyword evidence="2" id="KW-1185">Reference proteome</keyword>
<proteinExistence type="predicted"/>
<dbReference type="SUPFAM" id="SSF53335">
    <property type="entry name" value="S-adenosyl-L-methionine-dependent methyltransferases"/>
    <property type="match status" value="1"/>
</dbReference>
<sequence length="246" mass="27362">MAPSALACFTKSAEEVVSHKGLFEAPSHERLWIQQWAFKKVPSIVSDVRKSMTLDIAYAVLADNVPGDCVETGAYTGGTSILLMKALHRWDAGGSRLLWAADSFEGLPAPTEQDSGADSHVGSKNKLSPSEETFINNLKEWEAHGPTRLRILRGWFSETLPTAPIEQISYLRLDRDIYASAMDSLRALYHMVSVGGYVYVDDYGSFDGCRRAIDEFRAEHGITDPLVYQYLPEDGNNEAVAWRKTK</sequence>
<comment type="caution">
    <text evidence="1">The sequence shown here is derived from an EMBL/GenBank/DDBJ whole genome shotgun (WGS) entry which is preliminary data.</text>
</comment>